<dbReference type="Gene3D" id="1.10.510.10">
    <property type="entry name" value="Transferase(Phosphotransferase) domain 1"/>
    <property type="match status" value="1"/>
</dbReference>
<evidence type="ECO:0000256" key="3">
    <source>
        <dbReference type="PROSITE-ProRule" id="PRU10141"/>
    </source>
</evidence>
<dbReference type="InterPro" id="IPR032675">
    <property type="entry name" value="LRR_dom_sf"/>
</dbReference>
<dbReference type="SUPFAM" id="SSF52075">
    <property type="entry name" value="Outer arm dynein light chain 1"/>
    <property type="match status" value="1"/>
</dbReference>
<accession>A0AA97PHE4</accession>
<dbReference type="InterPro" id="IPR050216">
    <property type="entry name" value="LRR_domain-containing"/>
</dbReference>
<dbReference type="GO" id="GO:0005737">
    <property type="term" value="C:cytoplasm"/>
    <property type="evidence" value="ECO:0007669"/>
    <property type="project" value="TreeGrafter"/>
</dbReference>
<dbReference type="PANTHER" id="PTHR48051:SF1">
    <property type="entry name" value="RAS SUPPRESSOR PROTEIN 1"/>
    <property type="match status" value="1"/>
</dbReference>
<keyword evidence="2" id="KW-0677">Repeat</keyword>
<dbReference type="Pfam" id="PF00560">
    <property type="entry name" value="LRR_1"/>
    <property type="match status" value="1"/>
</dbReference>
<dbReference type="PROSITE" id="PS50011">
    <property type="entry name" value="PROTEIN_KINASE_DOM"/>
    <property type="match status" value="1"/>
</dbReference>
<reference evidence="5" key="1">
    <citation type="journal article" date="2012" name="PLoS Genet.">
        <title>Comparative analysis of the genomes of two field isolates of the rice blast fungus Magnaporthe oryzae.</title>
        <authorList>
            <person name="Xue M."/>
            <person name="Yang J."/>
            <person name="Li Z."/>
            <person name="Hu S."/>
            <person name="Yao N."/>
            <person name="Dean R.A."/>
            <person name="Zhao W."/>
            <person name="Shen M."/>
            <person name="Zhang H."/>
            <person name="Li C."/>
            <person name="Liu L."/>
            <person name="Cao L."/>
            <person name="Xu X."/>
            <person name="Xing Y."/>
            <person name="Hsiang T."/>
            <person name="Zhang Z."/>
            <person name="Xu J.R."/>
            <person name="Peng Y.L."/>
        </authorList>
    </citation>
    <scope>NUCLEOTIDE SEQUENCE</scope>
    <source>
        <strain evidence="5">Y34</strain>
    </source>
</reference>
<dbReference type="AlphaFoldDB" id="A0AA97PHE4"/>
<evidence type="ECO:0000259" key="4">
    <source>
        <dbReference type="PROSITE" id="PS50011"/>
    </source>
</evidence>
<feature type="domain" description="Protein kinase" evidence="4">
    <location>
        <begin position="211"/>
        <end position="460"/>
    </location>
</feature>
<dbReference type="Gene3D" id="3.80.10.10">
    <property type="entry name" value="Ribonuclease Inhibitor"/>
    <property type="match status" value="2"/>
</dbReference>
<dbReference type="Pfam" id="PF13855">
    <property type="entry name" value="LRR_8"/>
    <property type="match status" value="1"/>
</dbReference>
<evidence type="ECO:0000313" key="5">
    <source>
        <dbReference type="EMBL" id="ELQ34652.1"/>
    </source>
</evidence>
<dbReference type="InterPro" id="IPR017441">
    <property type="entry name" value="Protein_kinase_ATP_BS"/>
</dbReference>
<dbReference type="SMART" id="SM00369">
    <property type="entry name" value="LRR_TYP"/>
    <property type="match status" value="4"/>
</dbReference>
<proteinExistence type="predicted"/>
<dbReference type="InterPro" id="IPR000719">
    <property type="entry name" value="Prot_kinase_dom"/>
</dbReference>
<sequence length="460" mass="49875">MQTLNDLRSGACKGLSKVKLTCLLDDFPLEILSLGPDLIHLDLSGTGISSLPSDIGTQLPNLKILFLSECRFTTFPSALASCSSLSMVAFRNNGMASIPENSLPPKLRWLILTNNRISALPKSIGSCAQLEKCMLSGNTLSELPDEMARCQKLTLLRLSANKIEQLPDWLFKLPNLAFLSFAGNPCTASERTTGRARRNSESLPQIRWADLTTHDVLGEGASGIISKATWRRDGSEEDVAVKLFRGVLTSDGTPIDEMRACMSAGAHANLVDVLGRIHGHPDDGRRPRTGKFQGGLVMQLIPPTYRTLGKPPSLDSCTRDCYDASDPTLSAKTAVKILAGVAAAARHLHSNGIYHGDLYAHNIMVDDEGRALLGDMGAATIYGDDGRFSLLEGLEVLAFAHLVEDVRGLVRDSGSDSAEEVLERLKELHRRCSVSLVADRPSFENLVETLQGLLVLCKDE</sequence>
<dbReference type="PANTHER" id="PTHR48051">
    <property type="match status" value="1"/>
</dbReference>
<feature type="binding site" evidence="3">
    <location>
        <position position="242"/>
    </location>
    <ligand>
        <name>ATP</name>
        <dbReference type="ChEBI" id="CHEBI:30616"/>
    </ligand>
</feature>
<gene>
    <name evidence="5" type="ORF">OOU_Y34scaffold00751g18</name>
</gene>
<dbReference type="EMBL" id="JH792890">
    <property type="protein sequence ID" value="ELQ34652.1"/>
    <property type="molecule type" value="Genomic_DNA"/>
</dbReference>
<evidence type="ECO:0000256" key="1">
    <source>
        <dbReference type="ARBA" id="ARBA00022614"/>
    </source>
</evidence>
<dbReference type="GO" id="GO:0004672">
    <property type="term" value="F:protein kinase activity"/>
    <property type="evidence" value="ECO:0007669"/>
    <property type="project" value="InterPro"/>
</dbReference>
<protein>
    <submittedName>
        <fullName evidence="5">Leucine-rich repeat-containing protein 28</fullName>
    </submittedName>
</protein>
<dbReference type="GO" id="GO:0005524">
    <property type="term" value="F:ATP binding"/>
    <property type="evidence" value="ECO:0007669"/>
    <property type="project" value="UniProtKB-UniRule"/>
</dbReference>
<dbReference type="Gene3D" id="3.30.200.20">
    <property type="entry name" value="Phosphorylase Kinase, domain 1"/>
    <property type="match status" value="1"/>
</dbReference>
<dbReference type="SUPFAM" id="SSF56112">
    <property type="entry name" value="Protein kinase-like (PK-like)"/>
    <property type="match status" value="1"/>
</dbReference>
<dbReference type="InterPro" id="IPR001611">
    <property type="entry name" value="Leu-rich_rpt"/>
</dbReference>
<dbReference type="Proteomes" id="UP000011086">
    <property type="component" value="Unassembled WGS sequence"/>
</dbReference>
<dbReference type="PROSITE" id="PS00107">
    <property type="entry name" value="PROTEIN_KINASE_ATP"/>
    <property type="match status" value="1"/>
</dbReference>
<keyword evidence="3" id="KW-0067">ATP-binding</keyword>
<dbReference type="GO" id="GO:0050793">
    <property type="term" value="P:regulation of developmental process"/>
    <property type="evidence" value="ECO:0007669"/>
    <property type="project" value="UniProtKB-ARBA"/>
</dbReference>
<keyword evidence="3" id="KW-0547">Nucleotide-binding</keyword>
<evidence type="ECO:0000256" key="2">
    <source>
        <dbReference type="ARBA" id="ARBA00022737"/>
    </source>
</evidence>
<dbReference type="InterPro" id="IPR001245">
    <property type="entry name" value="Ser-Thr/Tyr_kinase_cat_dom"/>
</dbReference>
<keyword evidence="1" id="KW-0433">Leucine-rich repeat</keyword>
<name>A0AA97PHE4_PYRO3</name>
<dbReference type="InterPro" id="IPR003591">
    <property type="entry name" value="Leu-rich_rpt_typical-subtyp"/>
</dbReference>
<dbReference type="SMR" id="A0AA97PHE4"/>
<organism evidence="5">
    <name type="scientific">Pyricularia oryzae (strain Y34)</name>
    <name type="common">Rice blast fungus</name>
    <name type="synonym">Magnaporthe oryzae</name>
    <dbReference type="NCBI Taxonomy" id="1143189"/>
    <lineage>
        <taxon>Eukaryota</taxon>
        <taxon>Fungi</taxon>
        <taxon>Dikarya</taxon>
        <taxon>Ascomycota</taxon>
        <taxon>Pezizomycotina</taxon>
        <taxon>Sordariomycetes</taxon>
        <taxon>Sordariomycetidae</taxon>
        <taxon>Magnaporthales</taxon>
        <taxon>Pyriculariaceae</taxon>
        <taxon>Pyricularia</taxon>
    </lineage>
</organism>
<dbReference type="Pfam" id="PF07714">
    <property type="entry name" value="PK_Tyr_Ser-Thr"/>
    <property type="match status" value="1"/>
</dbReference>
<dbReference type="InterPro" id="IPR011009">
    <property type="entry name" value="Kinase-like_dom_sf"/>
</dbReference>
<dbReference type="PROSITE" id="PS51450">
    <property type="entry name" value="LRR"/>
    <property type="match status" value="1"/>
</dbReference>